<accession>A0A2P6QS77</accession>
<dbReference type="PANTHER" id="PTHR35510">
    <property type="entry name" value="DBH-LIKE MONOOXYGENASE"/>
    <property type="match status" value="1"/>
</dbReference>
<organism evidence="2 3">
    <name type="scientific">Rosa chinensis</name>
    <name type="common">China rose</name>
    <dbReference type="NCBI Taxonomy" id="74649"/>
    <lineage>
        <taxon>Eukaryota</taxon>
        <taxon>Viridiplantae</taxon>
        <taxon>Streptophyta</taxon>
        <taxon>Embryophyta</taxon>
        <taxon>Tracheophyta</taxon>
        <taxon>Spermatophyta</taxon>
        <taxon>Magnoliopsida</taxon>
        <taxon>eudicotyledons</taxon>
        <taxon>Gunneridae</taxon>
        <taxon>Pentapetalae</taxon>
        <taxon>rosids</taxon>
        <taxon>fabids</taxon>
        <taxon>Rosales</taxon>
        <taxon>Rosaceae</taxon>
        <taxon>Rosoideae</taxon>
        <taxon>Rosoideae incertae sedis</taxon>
        <taxon>Rosa</taxon>
    </lineage>
</organism>
<comment type="caution">
    <text evidence="2">The sequence shown here is derived from an EMBL/GenBank/DDBJ whole genome shotgun (WGS) entry which is preliminary data.</text>
</comment>
<evidence type="ECO:0000313" key="2">
    <source>
        <dbReference type="EMBL" id="PRQ37042.1"/>
    </source>
</evidence>
<keyword evidence="3" id="KW-1185">Reference proteome</keyword>
<dbReference type="OMA" id="VPWVPSH"/>
<feature type="compositionally biased region" description="Gly residues" evidence="1">
    <location>
        <begin position="198"/>
        <end position="209"/>
    </location>
</feature>
<name>A0A2P6QS77_ROSCH</name>
<evidence type="ECO:0000256" key="1">
    <source>
        <dbReference type="SAM" id="MobiDB-lite"/>
    </source>
</evidence>
<protein>
    <submittedName>
        <fullName evidence="2">Uncharacterized protein</fullName>
    </submittedName>
</protein>
<dbReference type="STRING" id="74649.A0A2P6QS77"/>
<dbReference type="PANTHER" id="PTHR35510:SF1">
    <property type="entry name" value="DBH-LIKE MONOOXYGENASE"/>
    <property type="match status" value="1"/>
</dbReference>
<proteinExistence type="predicted"/>
<dbReference type="Proteomes" id="UP000238479">
    <property type="component" value="Chromosome 4"/>
</dbReference>
<dbReference type="OrthoDB" id="1937743at2759"/>
<gene>
    <name evidence="2" type="ORF">RchiOBHm_Chr4g0398241</name>
</gene>
<sequence length="236" mass="26163">MAGYFVSEAMQRNMTTKKRKEVGQLDQVNDHFSDFSLSSPARKIRRLDAQLPPILEEEEVEFDLGQMNCNGLVIEELENQERAIVPFNPVNNPILHNPSNVSVSLSPDLISGFKDQFVRSSYHYGMKSDKSEEEEQVNKDQCKAVVPWVPSQQLPPMSAVEVSQSEDRGEPMEDEEMGAAAMDIEESSTSSTSAAAGGAQGTSNGYGGGIWAQWQQQHCMIPQPPQNTSTPITWLQ</sequence>
<dbReference type="EMBL" id="PDCK01000042">
    <property type="protein sequence ID" value="PRQ37042.1"/>
    <property type="molecule type" value="Genomic_DNA"/>
</dbReference>
<feature type="region of interest" description="Disordered" evidence="1">
    <location>
        <begin position="154"/>
        <end position="209"/>
    </location>
</feature>
<evidence type="ECO:0000313" key="3">
    <source>
        <dbReference type="Proteomes" id="UP000238479"/>
    </source>
</evidence>
<dbReference type="Gramene" id="PRQ37042">
    <property type="protein sequence ID" value="PRQ37042"/>
    <property type="gene ID" value="RchiOBHm_Chr4g0398241"/>
</dbReference>
<reference evidence="2 3" key="1">
    <citation type="journal article" date="2018" name="Nat. Genet.">
        <title>The Rosa genome provides new insights in the design of modern roses.</title>
        <authorList>
            <person name="Bendahmane M."/>
        </authorList>
    </citation>
    <scope>NUCLEOTIDE SEQUENCE [LARGE SCALE GENOMIC DNA]</scope>
    <source>
        <strain evidence="3">cv. Old Blush</strain>
    </source>
</reference>
<dbReference type="AlphaFoldDB" id="A0A2P6QS77"/>
<feature type="compositionally biased region" description="Low complexity" evidence="1">
    <location>
        <begin position="187"/>
        <end position="197"/>
    </location>
</feature>